<keyword evidence="4" id="KW-0804">Transcription</keyword>
<dbReference type="RefSeq" id="WP_177178201.1">
    <property type="nucleotide sequence ID" value="NZ_FODJ01000002.1"/>
</dbReference>
<dbReference type="GO" id="GO:0003700">
    <property type="term" value="F:DNA-binding transcription factor activity"/>
    <property type="evidence" value="ECO:0007669"/>
    <property type="project" value="InterPro"/>
</dbReference>
<dbReference type="PROSITE" id="PS50937">
    <property type="entry name" value="HTH_MERR_2"/>
    <property type="match status" value="1"/>
</dbReference>
<sequence>MTYSIKQLAKIVAISPHTIRYYEKIDLLPAAVRNNSSYRIYNDEDVERLKLIICLKNIGMSLADIKPYLNLKDYELLSDYPKLMEKALKHKEKMLNQIEELQKVVKIIDSKLEQDTFRNVR</sequence>
<evidence type="ECO:0000256" key="5">
    <source>
        <dbReference type="SAM" id="Coils"/>
    </source>
</evidence>
<dbReference type="PRINTS" id="PR00040">
    <property type="entry name" value="HTHMERR"/>
</dbReference>
<evidence type="ECO:0000256" key="4">
    <source>
        <dbReference type="ARBA" id="ARBA00023163"/>
    </source>
</evidence>
<accession>A0A1H8JLU3</accession>
<dbReference type="Proteomes" id="UP000199300">
    <property type="component" value="Unassembled WGS sequence"/>
</dbReference>
<dbReference type="PANTHER" id="PTHR30204">
    <property type="entry name" value="REDOX-CYCLING DRUG-SENSING TRANSCRIPTIONAL ACTIVATOR SOXR"/>
    <property type="match status" value="1"/>
</dbReference>
<evidence type="ECO:0000313" key="8">
    <source>
        <dbReference type="Proteomes" id="UP000199300"/>
    </source>
</evidence>
<dbReference type="InterPro" id="IPR047057">
    <property type="entry name" value="MerR_fam"/>
</dbReference>
<dbReference type="Pfam" id="PF13411">
    <property type="entry name" value="MerR_1"/>
    <property type="match status" value="1"/>
</dbReference>
<gene>
    <name evidence="7" type="ORF">SAMN04488134_1028</name>
</gene>
<dbReference type="SUPFAM" id="SSF46955">
    <property type="entry name" value="Putative DNA-binding domain"/>
    <property type="match status" value="1"/>
</dbReference>
<keyword evidence="3 7" id="KW-0238">DNA-binding</keyword>
<name>A0A1H8JLU3_9BACI</name>
<keyword evidence="5" id="KW-0175">Coiled coil</keyword>
<dbReference type="InterPro" id="IPR000551">
    <property type="entry name" value="MerR-type_HTH_dom"/>
</dbReference>
<protein>
    <submittedName>
        <fullName evidence="7">DNA-binding transcriptional regulator, MerR family</fullName>
    </submittedName>
</protein>
<dbReference type="STRING" id="872970.SAMN04488134_1028"/>
<feature type="coiled-coil region" evidence="5">
    <location>
        <begin position="84"/>
        <end position="111"/>
    </location>
</feature>
<dbReference type="PANTHER" id="PTHR30204:SF69">
    <property type="entry name" value="MERR-FAMILY TRANSCRIPTIONAL REGULATOR"/>
    <property type="match status" value="1"/>
</dbReference>
<keyword evidence="2" id="KW-0805">Transcription regulation</keyword>
<evidence type="ECO:0000256" key="2">
    <source>
        <dbReference type="ARBA" id="ARBA00023015"/>
    </source>
</evidence>
<dbReference type="AlphaFoldDB" id="A0A1H8JLU3"/>
<evidence type="ECO:0000256" key="1">
    <source>
        <dbReference type="ARBA" id="ARBA00022491"/>
    </source>
</evidence>
<dbReference type="EMBL" id="FODJ01000002">
    <property type="protein sequence ID" value="SEN81723.1"/>
    <property type="molecule type" value="Genomic_DNA"/>
</dbReference>
<evidence type="ECO:0000259" key="6">
    <source>
        <dbReference type="PROSITE" id="PS50937"/>
    </source>
</evidence>
<dbReference type="GO" id="GO:0003677">
    <property type="term" value="F:DNA binding"/>
    <property type="evidence" value="ECO:0007669"/>
    <property type="project" value="UniProtKB-KW"/>
</dbReference>
<reference evidence="7 8" key="1">
    <citation type="submission" date="2016-10" db="EMBL/GenBank/DDBJ databases">
        <authorList>
            <person name="de Groot N.N."/>
        </authorList>
    </citation>
    <scope>NUCLEOTIDE SEQUENCE [LARGE SCALE GENOMIC DNA]</scope>
    <source>
        <strain evidence="7 8">CGMCC 1.10434</strain>
    </source>
</reference>
<dbReference type="InterPro" id="IPR009061">
    <property type="entry name" value="DNA-bd_dom_put_sf"/>
</dbReference>
<dbReference type="Gene3D" id="1.10.1660.10">
    <property type="match status" value="1"/>
</dbReference>
<proteinExistence type="predicted"/>
<feature type="domain" description="HTH merR-type" evidence="6">
    <location>
        <begin position="2"/>
        <end position="71"/>
    </location>
</feature>
<dbReference type="SMART" id="SM00422">
    <property type="entry name" value="HTH_MERR"/>
    <property type="match status" value="1"/>
</dbReference>
<keyword evidence="8" id="KW-1185">Reference proteome</keyword>
<organism evidence="7 8">
    <name type="scientific">Amphibacillus marinus</name>
    <dbReference type="NCBI Taxonomy" id="872970"/>
    <lineage>
        <taxon>Bacteria</taxon>
        <taxon>Bacillati</taxon>
        <taxon>Bacillota</taxon>
        <taxon>Bacilli</taxon>
        <taxon>Bacillales</taxon>
        <taxon>Bacillaceae</taxon>
        <taxon>Amphibacillus</taxon>
    </lineage>
</organism>
<keyword evidence="1" id="KW-0678">Repressor</keyword>
<evidence type="ECO:0000256" key="3">
    <source>
        <dbReference type="ARBA" id="ARBA00023125"/>
    </source>
</evidence>
<evidence type="ECO:0000313" key="7">
    <source>
        <dbReference type="EMBL" id="SEN81723.1"/>
    </source>
</evidence>
<dbReference type="CDD" id="cd01109">
    <property type="entry name" value="HTH_YyaN"/>
    <property type="match status" value="1"/>
</dbReference>